<dbReference type="PANTHER" id="PTHR30136">
    <property type="entry name" value="HELIX-TURN-HELIX TRANSCRIPTIONAL REGULATOR, ICLR FAMILY"/>
    <property type="match status" value="1"/>
</dbReference>
<dbReference type="GO" id="GO:0003677">
    <property type="term" value="F:DNA binding"/>
    <property type="evidence" value="ECO:0007669"/>
    <property type="project" value="UniProtKB-KW"/>
</dbReference>
<dbReference type="Proteomes" id="UP000271256">
    <property type="component" value="Unassembled WGS sequence"/>
</dbReference>
<reference evidence="6 7" key="1">
    <citation type="submission" date="2018-10" db="EMBL/GenBank/DDBJ databases">
        <authorList>
            <person name="Grouzdev D.S."/>
            <person name="Krutkina M.S."/>
            <person name="Tourova T.P."/>
            <person name="Nazina T.N."/>
        </authorList>
    </citation>
    <scope>NUCLEOTIDE SEQUENCE [LARGE SCALE GENOMIC DNA]</scope>
    <source>
        <strain evidence="6 7">435</strain>
    </source>
</reference>
<proteinExistence type="predicted"/>
<dbReference type="EMBL" id="RBWE01000001">
    <property type="protein sequence ID" value="RKO67737.1"/>
    <property type="molecule type" value="Genomic_DNA"/>
</dbReference>
<dbReference type="InterPro" id="IPR005471">
    <property type="entry name" value="Tscrpt_reg_IclR_N"/>
</dbReference>
<organism evidence="6 7">
    <name type="scientific">Desulfofundulus salinus</name>
    <dbReference type="NCBI Taxonomy" id="2419843"/>
    <lineage>
        <taxon>Bacteria</taxon>
        <taxon>Bacillati</taxon>
        <taxon>Bacillota</taxon>
        <taxon>Clostridia</taxon>
        <taxon>Eubacteriales</taxon>
        <taxon>Peptococcaceae</taxon>
        <taxon>Desulfofundulus</taxon>
    </lineage>
</organism>
<protein>
    <submittedName>
        <fullName evidence="6">IclR family transcriptional regulator</fullName>
    </submittedName>
</protein>
<evidence type="ECO:0000313" key="7">
    <source>
        <dbReference type="Proteomes" id="UP000271256"/>
    </source>
</evidence>
<dbReference type="AlphaFoldDB" id="A0A494X3F0"/>
<dbReference type="InterPro" id="IPR014757">
    <property type="entry name" value="Tscrpt_reg_IclR_C"/>
</dbReference>
<dbReference type="SUPFAM" id="SSF55781">
    <property type="entry name" value="GAF domain-like"/>
    <property type="match status" value="1"/>
</dbReference>
<keyword evidence="1" id="KW-0805">Transcription regulation</keyword>
<dbReference type="PROSITE" id="PS51077">
    <property type="entry name" value="HTH_ICLR"/>
    <property type="match status" value="1"/>
</dbReference>
<dbReference type="Gene3D" id="3.30.450.40">
    <property type="match status" value="1"/>
</dbReference>
<dbReference type="OrthoDB" id="9791752at2"/>
<dbReference type="InterPro" id="IPR036390">
    <property type="entry name" value="WH_DNA-bd_sf"/>
</dbReference>
<comment type="caution">
    <text evidence="6">The sequence shown here is derived from an EMBL/GenBank/DDBJ whole genome shotgun (WGS) entry which is preliminary data.</text>
</comment>
<dbReference type="CDD" id="cd00090">
    <property type="entry name" value="HTH_ARSR"/>
    <property type="match status" value="1"/>
</dbReference>
<dbReference type="InterPro" id="IPR011991">
    <property type="entry name" value="ArsR-like_HTH"/>
</dbReference>
<dbReference type="SMART" id="SM00346">
    <property type="entry name" value="HTH_ICLR"/>
    <property type="match status" value="1"/>
</dbReference>
<gene>
    <name evidence="6" type="ORF">D7024_12785</name>
</gene>
<dbReference type="GO" id="GO:0003700">
    <property type="term" value="F:DNA-binding transcription factor activity"/>
    <property type="evidence" value="ECO:0007669"/>
    <property type="project" value="TreeGrafter"/>
</dbReference>
<name>A0A494X3F0_9FIRM</name>
<evidence type="ECO:0000313" key="6">
    <source>
        <dbReference type="EMBL" id="RKO67737.1"/>
    </source>
</evidence>
<dbReference type="PROSITE" id="PS51078">
    <property type="entry name" value="ICLR_ED"/>
    <property type="match status" value="1"/>
</dbReference>
<dbReference type="Gene3D" id="1.10.10.10">
    <property type="entry name" value="Winged helix-like DNA-binding domain superfamily/Winged helix DNA-binding domain"/>
    <property type="match status" value="1"/>
</dbReference>
<dbReference type="SUPFAM" id="SSF46785">
    <property type="entry name" value="Winged helix' DNA-binding domain"/>
    <property type="match status" value="1"/>
</dbReference>
<feature type="domain" description="HTH iclR-type" evidence="4">
    <location>
        <begin position="86"/>
        <end position="149"/>
    </location>
</feature>
<evidence type="ECO:0000256" key="2">
    <source>
        <dbReference type="ARBA" id="ARBA00023125"/>
    </source>
</evidence>
<keyword evidence="7" id="KW-1185">Reference proteome</keyword>
<evidence type="ECO:0000259" key="5">
    <source>
        <dbReference type="PROSITE" id="PS51078"/>
    </source>
</evidence>
<evidence type="ECO:0000256" key="3">
    <source>
        <dbReference type="ARBA" id="ARBA00023163"/>
    </source>
</evidence>
<dbReference type="GO" id="GO:0045892">
    <property type="term" value="P:negative regulation of DNA-templated transcription"/>
    <property type="evidence" value="ECO:0007669"/>
    <property type="project" value="TreeGrafter"/>
</dbReference>
<dbReference type="Pfam" id="PF01614">
    <property type="entry name" value="IclR_C"/>
    <property type="match status" value="1"/>
</dbReference>
<dbReference type="InterPro" id="IPR029016">
    <property type="entry name" value="GAF-like_dom_sf"/>
</dbReference>
<feature type="domain" description="IclR-ED" evidence="5">
    <location>
        <begin position="150"/>
        <end position="334"/>
    </location>
</feature>
<dbReference type="PANTHER" id="PTHR30136:SF35">
    <property type="entry name" value="HTH-TYPE TRANSCRIPTIONAL REGULATOR RV1719"/>
    <property type="match status" value="1"/>
</dbReference>
<evidence type="ECO:0000256" key="1">
    <source>
        <dbReference type="ARBA" id="ARBA00023015"/>
    </source>
</evidence>
<keyword evidence="3" id="KW-0804">Transcription</keyword>
<dbReference type="InterPro" id="IPR050707">
    <property type="entry name" value="HTH_MetabolicPath_Reg"/>
</dbReference>
<dbReference type="Pfam" id="PF09339">
    <property type="entry name" value="HTH_IclR"/>
    <property type="match status" value="1"/>
</dbReference>
<dbReference type="InterPro" id="IPR036388">
    <property type="entry name" value="WH-like_DNA-bd_sf"/>
</dbReference>
<keyword evidence="2" id="KW-0238">DNA-binding</keyword>
<accession>A0A494X3F0</accession>
<evidence type="ECO:0000259" key="4">
    <source>
        <dbReference type="PROSITE" id="PS51077"/>
    </source>
</evidence>
<sequence>MRRGGTVRFAARGHDSGPAGLFINVVDKVVEVHLFARIPLTGWNQKPYNFQEKQGSRYETFLGKVKLKKTRGLEMLNESKKNRSEVPAVETAIKILEYLSRYKHRLSTLSEISRDLSINKSTCYRILKVLNEYRFVSYDEDSKHYSLGSYLIVLGARAAEFIDYLKTARPHLKWLAEQTGQTSVLVEPISGNRLMYVAKEEPNRPVRVTVSIGQYFPITSASFGKCFLAFLDEKEAEEIIRKVGIKQFTNRTITNIEQFMEHLKQIRAKGYAESYEEHTPGICGVSAPIFDLYGNVNMVIACIGLAAQMNPEVMPFYAEKVKEAARRITDAFSGKEPYAPAGQDALIREALS</sequence>